<protein>
    <submittedName>
        <fullName evidence="1">Uncharacterized protein</fullName>
    </submittedName>
</protein>
<evidence type="ECO:0000313" key="1">
    <source>
        <dbReference type="EMBL" id="KAG5604489.1"/>
    </source>
</evidence>
<dbReference type="Proteomes" id="UP000824120">
    <property type="component" value="Chromosome 5"/>
</dbReference>
<proteinExistence type="predicted"/>
<accession>A0A9J5YV85</accession>
<feature type="non-terminal residue" evidence="1">
    <location>
        <position position="177"/>
    </location>
</feature>
<dbReference type="AlphaFoldDB" id="A0A9J5YV85"/>
<gene>
    <name evidence="1" type="ORF">H5410_025981</name>
</gene>
<name>A0A9J5YV85_SOLCO</name>
<organism evidence="1 2">
    <name type="scientific">Solanum commersonii</name>
    <name type="common">Commerson's wild potato</name>
    <name type="synonym">Commerson's nightshade</name>
    <dbReference type="NCBI Taxonomy" id="4109"/>
    <lineage>
        <taxon>Eukaryota</taxon>
        <taxon>Viridiplantae</taxon>
        <taxon>Streptophyta</taxon>
        <taxon>Embryophyta</taxon>
        <taxon>Tracheophyta</taxon>
        <taxon>Spermatophyta</taxon>
        <taxon>Magnoliopsida</taxon>
        <taxon>eudicotyledons</taxon>
        <taxon>Gunneridae</taxon>
        <taxon>Pentapetalae</taxon>
        <taxon>asterids</taxon>
        <taxon>lamiids</taxon>
        <taxon>Solanales</taxon>
        <taxon>Solanaceae</taxon>
        <taxon>Solanoideae</taxon>
        <taxon>Solaneae</taxon>
        <taxon>Solanum</taxon>
    </lineage>
</organism>
<reference evidence="1 2" key="1">
    <citation type="submission" date="2020-09" db="EMBL/GenBank/DDBJ databases">
        <title>De no assembly of potato wild relative species, Solanum commersonii.</title>
        <authorList>
            <person name="Cho K."/>
        </authorList>
    </citation>
    <scope>NUCLEOTIDE SEQUENCE [LARGE SCALE GENOMIC DNA]</scope>
    <source>
        <strain evidence="1">LZ3.2</strain>
        <tissue evidence="1">Leaf</tissue>
    </source>
</reference>
<comment type="caution">
    <text evidence="1">The sequence shown here is derived from an EMBL/GenBank/DDBJ whole genome shotgun (WGS) entry which is preliminary data.</text>
</comment>
<keyword evidence="2" id="KW-1185">Reference proteome</keyword>
<sequence>GFVLVAEARGLCSFLPQLATLKKEFLEVRSRWSSCYSLFIMSMFAANNKVHCIFVHRDRLVFSCDHVKHFLCVLQLKLNRNRDCQPTGTRRAGKQISMTTARIRELRRAPETVSEGRDRTKETQNPFSCSLDNVCERCSVVCELLLLEIARWAASGSLNWPVGRVRVVGMGCGSAEI</sequence>
<dbReference type="EMBL" id="JACXVP010000005">
    <property type="protein sequence ID" value="KAG5604489.1"/>
    <property type="molecule type" value="Genomic_DNA"/>
</dbReference>
<evidence type="ECO:0000313" key="2">
    <source>
        <dbReference type="Proteomes" id="UP000824120"/>
    </source>
</evidence>